<proteinExistence type="predicted"/>
<dbReference type="EMBL" id="RBWU01000002">
    <property type="protein sequence ID" value="RKS76562.1"/>
    <property type="molecule type" value="Genomic_DNA"/>
</dbReference>
<name>A0A495QSS7_9ACTN</name>
<gene>
    <name evidence="1" type="ORF">BZB76_1918</name>
</gene>
<organism evidence="1 2">
    <name type="scientific">Actinomadura pelletieri DSM 43383</name>
    <dbReference type="NCBI Taxonomy" id="1120940"/>
    <lineage>
        <taxon>Bacteria</taxon>
        <taxon>Bacillati</taxon>
        <taxon>Actinomycetota</taxon>
        <taxon>Actinomycetes</taxon>
        <taxon>Streptosporangiales</taxon>
        <taxon>Thermomonosporaceae</taxon>
        <taxon>Actinomadura</taxon>
    </lineage>
</organism>
<dbReference type="Pfam" id="PF19674">
    <property type="entry name" value="DUF6177"/>
    <property type="match status" value="1"/>
</dbReference>
<reference evidence="1 2" key="1">
    <citation type="submission" date="2018-10" db="EMBL/GenBank/DDBJ databases">
        <title>Genomic Encyclopedia of Archaeal and Bacterial Type Strains, Phase II (KMG-II): from individual species to whole genera.</title>
        <authorList>
            <person name="Goeker M."/>
        </authorList>
    </citation>
    <scope>NUCLEOTIDE SEQUENCE [LARGE SCALE GENOMIC DNA]</scope>
    <source>
        <strain evidence="1 2">DSM 43383</strain>
    </source>
</reference>
<dbReference type="AlphaFoldDB" id="A0A495QSS7"/>
<protein>
    <submittedName>
        <fullName evidence="1">Uncharacterized protein</fullName>
    </submittedName>
</protein>
<keyword evidence="2" id="KW-1185">Reference proteome</keyword>
<accession>A0A495QSS7</accession>
<dbReference type="Proteomes" id="UP000274601">
    <property type="component" value="Unassembled WGS sequence"/>
</dbReference>
<evidence type="ECO:0000313" key="1">
    <source>
        <dbReference type="EMBL" id="RKS76562.1"/>
    </source>
</evidence>
<sequence>MVALLGREPREEKVRAAVEVAGGVPRVVEGASLSVRMGEALRVCAESGREFALATGPGRMTLPLRLMMGPGARWVVKSGDGTYYDGLSGLRLEWDGERFVPGEEIHPVFDDGVEPEGRQVLVTGTVRHEASEKLMLGGVVEVVYRWLVGSGPHGWGTCEPAAVAWEPASVTEYCRGKAPEPAWFVHVGDGAIGTSEVARAVGGIEETFTVAVAEDVVRAFGKLAEVVCSRYSLVSLTVQAMPGRRDLAAEPYFRGLPAPIGLAVGTEWFDVGGGWGSLWNGWVRRGLPVWGSGRVGQIR</sequence>
<dbReference type="InterPro" id="IPR046175">
    <property type="entry name" value="DUF6177"/>
</dbReference>
<evidence type="ECO:0000313" key="2">
    <source>
        <dbReference type="Proteomes" id="UP000274601"/>
    </source>
</evidence>
<comment type="caution">
    <text evidence="1">The sequence shown here is derived from an EMBL/GenBank/DDBJ whole genome shotgun (WGS) entry which is preliminary data.</text>
</comment>